<feature type="transmembrane region" description="Helical" evidence="6">
    <location>
        <begin position="289"/>
        <end position="310"/>
    </location>
</feature>
<feature type="transmembrane region" description="Helical" evidence="6">
    <location>
        <begin position="178"/>
        <end position="197"/>
    </location>
</feature>
<feature type="transmembrane region" description="Helical" evidence="6">
    <location>
        <begin position="347"/>
        <end position="367"/>
    </location>
</feature>
<keyword evidence="3 6" id="KW-1133">Transmembrane helix</keyword>
<evidence type="ECO:0000256" key="4">
    <source>
        <dbReference type="ARBA" id="ARBA00023136"/>
    </source>
</evidence>
<dbReference type="InterPro" id="IPR011701">
    <property type="entry name" value="MFS"/>
</dbReference>
<dbReference type="RefSeq" id="WP_344378406.1">
    <property type="nucleotide sequence ID" value="NZ_BAAAPW010000008.1"/>
</dbReference>
<sequence length="512" mass="53001">MSLPPPSSVRDANDHRWRAYWVCVGVAALTIMDLTKVNVALPSIETALGAGSTELGLLVSGYVLAFGLTLVPAGRLGDQGSRKVMFIVGLSLFALTSLVCAMAPSSLVLLVGRLVQGVAAGIQMPQVIGMVQQLFQGAERGAAFGLFGATIGIATAFGPTLGGLAIAIGGPDDGWRGIFWMNVPLALIAIAFAARLLPGRPPGAPARISLDPVGVVLFGVAVTALMWPFLLTTGAPDDDPARWWTLAVFVVALGAFLWWERRHEASGRAPLVPLGLFSLRSYRNGTMLATAYFAAMPASFLLTTLFLQQGLGLEPVFAGMVTIGFALTSAFTSWLGGRLVNRIGRPLVVGGLLLLLVGFGLLVVVAVTTPPALTPWLMAVVMLVGGAGGGFVIAPNQVLALADVPVREGGLAGSVGQLGQRIGTAIGTAVALSLFYSTVFREQGAEPRIDVFHQAYALGIAAVGALLLLALAVGLLDLRQRMGAARAAEPGSGREPEREAGMDPDADGPVAA</sequence>
<dbReference type="PANTHER" id="PTHR42718:SF39">
    <property type="entry name" value="ACTINORHODIN TRANSPORTER-RELATED"/>
    <property type="match status" value="1"/>
</dbReference>
<keyword evidence="4 6" id="KW-0472">Membrane</keyword>
<keyword evidence="2 6" id="KW-0812">Transmembrane</keyword>
<dbReference type="Pfam" id="PF07690">
    <property type="entry name" value="MFS_1"/>
    <property type="match status" value="1"/>
</dbReference>
<feature type="transmembrane region" description="Helical" evidence="6">
    <location>
        <begin position="316"/>
        <end position="335"/>
    </location>
</feature>
<evidence type="ECO:0000256" key="1">
    <source>
        <dbReference type="ARBA" id="ARBA00004651"/>
    </source>
</evidence>
<feature type="transmembrane region" description="Helical" evidence="6">
    <location>
        <begin position="241"/>
        <end position="259"/>
    </location>
</feature>
<evidence type="ECO:0000256" key="5">
    <source>
        <dbReference type="SAM" id="MobiDB-lite"/>
    </source>
</evidence>
<feature type="transmembrane region" description="Helical" evidence="6">
    <location>
        <begin position="143"/>
        <end position="166"/>
    </location>
</feature>
<protein>
    <submittedName>
        <fullName evidence="8">MFS transporter</fullName>
    </submittedName>
</protein>
<feature type="domain" description="Major facilitator superfamily (MFS) profile" evidence="7">
    <location>
        <begin position="19"/>
        <end position="482"/>
    </location>
</feature>
<dbReference type="EMBL" id="BAAAPW010000008">
    <property type="protein sequence ID" value="GAA2045574.1"/>
    <property type="molecule type" value="Genomic_DNA"/>
</dbReference>
<dbReference type="InterPro" id="IPR036259">
    <property type="entry name" value="MFS_trans_sf"/>
</dbReference>
<name>A0ABN2UXJ5_9MICO</name>
<feature type="region of interest" description="Disordered" evidence="5">
    <location>
        <begin position="485"/>
        <end position="512"/>
    </location>
</feature>
<evidence type="ECO:0000313" key="9">
    <source>
        <dbReference type="Proteomes" id="UP001501196"/>
    </source>
</evidence>
<dbReference type="Gene3D" id="1.20.1250.20">
    <property type="entry name" value="MFS general substrate transporter like domains"/>
    <property type="match status" value="1"/>
</dbReference>
<gene>
    <name evidence="8" type="ORF">GCM10009819_36270</name>
</gene>
<reference evidence="8 9" key="1">
    <citation type="journal article" date="2019" name="Int. J. Syst. Evol. Microbiol.">
        <title>The Global Catalogue of Microorganisms (GCM) 10K type strain sequencing project: providing services to taxonomists for standard genome sequencing and annotation.</title>
        <authorList>
            <consortium name="The Broad Institute Genomics Platform"/>
            <consortium name="The Broad Institute Genome Sequencing Center for Infectious Disease"/>
            <person name="Wu L."/>
            <person name="Ma J."/>
        </authorList>
    </citation>
    <scope>NUCLEOTIDE SEQUENCE [LARGE SCALE GENOMIC DNA]</scope>
    <source>
        <strain evidence="8 9">JCM 15672</strain>
    </source>
</reference>
<feature type="transmembrane region" description="Helical" evidence="6">
    <location>
        <begin position="209"/>
        <end position="229"/>
    </location>
</feature>
<dbReference type="Gene3D" id="1.20.1720.10">
    <property type="entry name" value="Multidrug resistance protein D"/>
    <property type="match status" value="1"/>
</dbReference>
<feature type="transmembrane region" description="Helical" evidence="6">
    <location>
        <begin position="55"/>
        <end position="72"/>
    </location>
</feature>
<dbReference type="PROSITE" id="PS50850">
    <property type="entry name" value="MFS"/>
    <property type="match status" value="1"/>
</dbReference>
<evidence type="ECO:0000256" key="3">
    <source>
        <dbReference type="ARBA" id="ARBA00022989"/>
    </source>
</evidence>
<dbReference type="PANTHER" id="PTHR42718">
    <property type="entry name" value="MAJOR FACILITATOR SUPERFAMILY MULTIDRUG TRANSPORTER MFSC"/>
    <property type="match status" value="1"/>
</dbReference>
<keyword evidence="9" id="KW-1185">Reference proteome</keyword>
<evidence type="ECO:0000256" key="6">
    <source>
        <dbReference type="SAM" id="Phobius"/>
    </source>
</evidence>
<dbReference type="InterPro" id="IPR020846">
    <property type="entry name" value="MFS_dom"/>
</dbReference>
<feature type="compositionally biased region" description="Basic and acidic residues" evidence="5">
    <location>
        <begin position="492"/>
        <end position="501"/>
    </location>
</feature>
<accession>A0ABN2UXJ5</accession>
<organism evidence="8 9">
    <name type="scientific">Agromyces tropicus</name>
    <dbReference type="NCBI Taxonomy" id="555371"/>
    <lineage>
        <taxon>Bacteria</taxon>
        <taxon>Bacillati</taxon>
        <taxon>Actinomycetota</taxon>
        <taxon>Actinomycetes</taxon>
        <taxon>Micrococcales</taxon>
        <taxon>Microbacteriaceae</taxon>
        <taxon>Agromyces</taxon>
    </lineage>
</organism>
<dbReference type="SUPFAM" id="SSF103473">
    <property type="entry name" value="MFS general substrate transporter"/>
    <property type="match status" value="1"/>
</dbReference>
<dbReference type="PRINTS" id="PR01036">
    <property type="entry name" value="TCRTETB"/>
</dbReference>
<dbReference type="CDD" id="cd17321">
    <property type="entry name" value="MFS_MMR_MDR_like"/>
    <property type="match status" value="1"/>
</dbReference>
<comment type="caution">
    <text evidence="8">The sequence shown here is derived from an EMBL/GenBank/DDBJ whole genome shotgun (WGS) entry which is preliminary data.</text>
</comment>
<comment type="subcellular location">
    <subcellularLocation>
        <location evidence="1">Cell membrane</location>
        <topology evidence="1">Multi-pass membrane protein</topology>
    </subcellularLocation>
</comment>
<proteinExistence type="predicted"/>
<dbReference type="Proteomes" id="UP001501196">
    <property type="component" value="Unassembled WGS sequence"/>
</dbReference>
<evidence type="ECO:0000256" key="2">
    <source>
        <dbReference type="ARBA" id="ARBA00022692"/>
    </source>
</evidence>
<feature type="transmembrane region" description="Helical" evidence="6">
    <location>
        <begin position="373"/>
        <end position="394"/>
    </location>
</feature>
<feature type="transmembrane region" description="Helical" evidence="6">
    <location>
        <begin position="415"/>
        <end position="436"/>
    </location>
</feature>
<evidence type="ECO:0000313" key="8">
    <source>
        <dbReference type="EMBL" id="GAA2045574.1"/>
    </source>
</evidence>
<feature type="transmembrane region" description="Helical" evidence="6">
    <location>
        <begin position="17"/>
        <end position="35"/>
    </location>
</feature>
<feature type="transmembrane region" description="Helical" evidence="6">
    <location>
        <begin position="456"/>
        <end position="476"/>
    </location>
</feature>
<feature type="transmembrane region" description="Helical" evidence="6">
    <location>
        <begin position="84"/>
        <end position="104"/>
    </location>
</feature>
<evidence type="ECO:0000259" key="7">
    <source>
        <dbReference type="PROSITE" id="PS50850"/>
    </source>
</evidence>